<protein>
    <submittedName>
        <fullName evidence="1">1D-myo-inositol 2-acetamido-2-deoxy-alpha-D-glucopyranoside deacetylase</fullName>
    </submittedName>
</protein>
<dbReference type="SUPFAM" id="SSF102588">
    <property type="entry name" value="LmbE-like"/>
    <property type="match status" value="1"/>
</dbReference>
<dbReference type="EMBL" id="BIFT01000002">
    <property type="protein sequence ID" value="GCE30374.1"/>
    <property type="molecule type" value="Genomic_DNA"/>
</dbReference>
<keyword evidence="2" id="KW-1185">Reference proteome</keyword>
<gene>
    <name evidence="1" type="primary">mshB</name>
    <name evidence="1" type="ORF">KDA_58580</name>
</gene>
<dbReference type="PANTHER" id="PTHR12993:SF11">
    <property type="entry name" value="N-ACETYLGLUCOSAMINYL-PHOSPHATIDYLINOSITOL DE-N-ACETYLASE"/>
    <property type="match status" value="1"/>
</dbReference>
<sequence length="273" mass="30330">MARPLRLMAIMAHPDDEALGNGGMLARYAEEGIRISLLTATRGERGWPGDPQAYPGLEALGRQREDELLDAVGVLSIRYVDFLGYIDGELDQAHPAEAIGKIVGHIRHVRPDVVVTFGPDGIYGHPDHIAISQFATAAVIEAANAASPYYQSLPAHRVAKFYYMVATQGLLDAYQAVFGDMVMHIDEQPRSGVAWPEWAVTTKINIAGYWPTALQAIACHRTQLPLYATLEHKLALLSEEQRQELCHVQRYYRVFSQVNGGRHVEDDLFEGLR</sequence>
<dbReference type="RefSeq" id="WP_126630474.1">
    <property type="nucleotide sequence ID" value="NZ_BIFT01000002.1"/>
</dbReference>
<dbReference type="Proteomes" id="UP000287171">
    <property type="component" value="Unassembled WGS sequence"/>
</dbReference>
<comment type="caution">
    <text evidence="1">The sequence shown here is derived from an EMBL/GenBank/DDBJ whole genome shotgun (WGS) entry which is preliminary data.</text>
</comment>
<dbReference type="Pfam" id="PF02585">
    <property type="entry name" value="PIG-L"/>
    <property type="match status" value="1"/>
</dbReference>
<accession>A0A402BG59</accession>
<proteinExistence type="predicted"/>
<dbReference type="GO" id="GO:0016811">
    <property type="term" value="F:hydrolase activity, acting on carbon-nitrogen (but not peptide) bonds, in linear amides"/>
    <property type="evidence" value="ECO:0007669"/>
    <property type="project" value="TreeGrafter"/>
</dbReference>
<dbReference type="PANTHER" id="PTHR12993">
    <property type="entry name" value="N-ACETYLGLUCOSAMINYL-PHOSPHATIDYLINOSITOL DE-N-ACETYLASE-RELATED"/>
    <property type="match status" value="1"/>
</dbReference>
<dbReference type="Gene3D" id="3.40.50.10320">
    <property type="entry name" value="LmbE-like"/>
    <property type="match status" value="1"/>
</dbReference>
<evidence type="ECO:0000313" key="2">
    <source>
        <dbReference type="Proteomes" id="UP000287171"/>
    </source>
</evidence>
<dbReference type="InterPro" id="IPR024078">
    <property type="entry name" value="LmbE-like_dom_sf"/>
</dbReference>
<reference evidence="2" key="1">
    <citation type="submission" date="2018-12" db="EMBL/GenBank/DDBJ databases">
        <title>Tengunoibacter tsumagoiensis gen. nov., sp. nov., Dictyobacter kobayashii sp. nov., D. alpinus sp. nov., and D. joshuensis sp. nov. and description of Dictyobacteraceae fam. nov. within the order Ktedonobacterales isolated from Tengu-no-mugimeshi.</title>
        <authorList>
            <person name="Wang C.M."/>
            <person name="Zheng Y."/>
            <person name="Sakai Y."/>
            <person name="Toyoda A."/>
            <person name="Minakuchi Y."/>
            <person name="Abe K."/>
            <person name="Yokota A."/>
            <person name="Yabe S."/>
        </authorList>
    </citation>
    <scope>NUCLEOTIDE SEQUENCE [LARGE SCALE GENOMIC DNA]</scope>
    <source>
        <strain evidence="2">Uno16</strain>
    </source>
</reference>
<dbReference type="InterPro" id="IPR003737">
    <property type="entry name" value="GlcNAc_PI_deacetylase-related"/>
</dbReference>
<evidence type="ECO:0000313" key="1">
    <source>
        <dbReference type="EMBL" id="GCE30374.1"/>
    </source>
</evidence>
<name>A0A402BG59_9CHLR</name>
<organism evidence="1 2">
    <name type="scientific">Dictyobacter alpinus</name>
    <dbReference type="NCBI Taxonomy" id="2014873"/>
    <lineage>
        <taxon>Bacteria</taxon>
        <taxon>Bacillati</taxon>
        <taxon>Chloroflexota</taxon>
        <taxon>Ktedonobacteria</taxon>
        <taxon>Ktedonobacterales</taxon>
        <taxon>Dictyobacteraceae</taxon>
        <taxon>Dictyobacter</taxon>
    </lineage>
</organism>
<dbReference type="OrthoDB" id="9815144at2"/>
<dbReference type="AlphaFoldDB" id="A0A402BG59"/>